<sequence length="97" mass="11081">MDNQGSRKAEDKVGEVTEEEREEGYETPEDISSRIPQPTSPPPPPRKNPRRFHAMKRKNSPQQEKKPKPSSPIDFELHFSAATVLPSIQYVPKTQKD</sequence>
<dbReference type="AlphaFoldDB" id="A0AAW1W2N3"/>
<organism evidence="2 3">
    <name type="scientific">Rubus argutus</name>
    <name type="common">Southern blackberry</name>
    <dbReference type="NCBI Taxonomy" id="59490"/>
    <lineage>
        <taxon>Eukaryota</taxon>
        <taxon>Viridiplantae</taxon>
        <taxon>Streptophyta</taxon>
        <taxon>Embryophyta</taxon>
        <taxon>Tracheophyta</taxon>
        <taxon>Spermatophyta</taxon>
        <taxon>Magnoliopsida</taxon>
        <taxon>eudicotyledons</taxon>
        <taxon>Gunneridae</taxon>
        <taxon>Pentapetalae</taxon>
        <taxon>rosids</taxon>
        <taxon>fabids</taxon>
        <taxon>Rosales</taxon>
        <taxon>Rosaceae</taxon>
        <taxon>Rosoideae</taxon>
        <taxon>Rosoideae incertae sedis</taxon>
        <taxon>Rubus</taxon>
    </lineage>
</organism>
<name>A0AAW1W2N3_RUBAR</name>
<protein>
    <submittedName>
        <fullName evidence="2">Uncharacterized protein</fullName>
    </submittedName>
</protein>
<accession>A0AAW1W2N3</accession>
<evidence type="ECO:0000313" key="3">
    <source>
        <dbReference type="Proteomes" id="UP001457282"/>
    </source>
</evidence>
<feature type="region of interest" description="Disordered" evidence="1">
    <location>
        <begin position="1"/>
        <end position="74"/>
    </location>
</feature>
<evidence type="ECO:0000313" key="2">
    <source>
        <dbReference type="EMBL" id="KAK9913566.1"/>
    </source>
</evidence>
<feature type="compositionally biased region" description="Acidic residues" evidence="1">
    <location>
        <begin position="16"/>
        <end position="29"/>
    </location>
</feature>
<evidence type="ECO:0000256" key="1">
    <source>
        <dbReference type="SAM" id="MobiDB-lite"/>
    </source>
</evidence>
<gene>
    <name evidence="2" type="ORF">M0R45_037377</name>
</gene>
<comment type="caution">
    <text evidence="2">The sequence shown here is derived from an EMBL/GenBank/DDBJ whole genome shotgun (WGS) entry which is preliminary data.</text>
</comment>
<feature type="compositionally biased region" description="Basic and acidic residues" evidence="1">
    <location>
        <begin position="1"/>
        <end position="15"/>
    </location>
</feature>
<proteinExistence type="predicted"/>
<feature type="compositionally biased region" description="Basic residues" evidence="1">
    <location>
        <begin position="47"/>
        <end position="59"/>
    </location>
</feature>
<reference evidence="2 3" key="1">
    <citation type="journal article" date="2023" name="G3 (Bethesda)">
        <title>A chromosome-length genome assembly and annotation of blackberry (Rubus argutus, cv. 'Hillquist').</title>
        <authorList>
            <person name="Bruna T."/>
            <person name="Aryal R."/>
            <person name="Dudchenko O."/>
            <person name="Sargent D.J."/>
            <person name="Mead D."/>
            <person name="Buti M."/>
            <person name="Cavallini A."/>
            <person name="Hytonen T."/>
            <person name="Andres J."/>
            <person name="Pham M."/>
            <person name="Weisz D."/>
            <person name="Mascagni F."/>
            <person name="Usai G."/>
            <person name="Natali L."/>
            <person name="Bassil N."/>
            <person name="Fernandez G.E."/>
            <person name="Lomsadze A."/>
            <person name="Armour M."/>
            <person name="Olukolu B."/>
            <person name="Poorten T."/>
            <person name="Britton C."/>
            <person name="Davik J."/>
            <person name="Ashrafi H."/>
            <person name="Aiden E.L."/>
            <person name="Borodovsky M."/>
            <person name="Worthington M."/>
        </authorList>
    </citation>
    <scope>NUCLEOTIDE SEQUENCE [LARGE SCALE GENOMIC DNA]</scope>
    <source>
        <strain evidence="2">PI 553951</strain>
    </source>
</reference>
<dbReference type="Proteomes" id="UP001457282">
    <property type="component" value="Unassembled WGS sequence"/>
</dbReference>
<keyword evidence="3" id="KW-1185">Reference proteome</keyword>
<dbReference type="EMBL" id="JBEDUW010000007">
    <property type="protein sequence ID" value="KAK9913566.1"/>
    <property type="molecule type" value="Genomic_DNA"/>
</dbReference>